<dbReference type="Pfam" id="PF07687">
    <property type="entry name" value="M20_dimer"/>
    <property type="match status" value="1"/>
</dbReference>
<evidence type="ECO:0000256" key="2">
    <source>
        <dbReference type="PIRSR" id="PIRSR005962-1"/>
    </source>
</evidence>
<dbReference type="GO" id="GO:0050118">
    <property type="term" value="F:N-acetyldiaminopimelate deacetylase activity"/>
    <property type="evidence" value="ECO:0007669"/>
    <property type="project" value="UniProtKB-ARBA"/>
</dbReference>
<dbReference type="Gene3D" id="3.30.70.360">
    <property type="match status" value="1"/>
</dbReference>
<sequence>MTVINKEMLKKILEDVIHLRRQLHRYPELSGEEYETSKVIQSKLTEFGINFKTGYAKTGVLGIIKGSRPGGTVALRADIDALPIQERNQVSFRSQNDGIMHACGHDAHAAMLVGTGYLLNEIKEQLPGTVLLLFQPAEENSPVGGAKPMMEDGVFSHYPPDVIFGQHVWPDLPVGEIGIREGAIMGNSDKFKIKIKGSGGHASMPHQTIDAIIAANQVITALQTIVSRNVDPLDPIVLTIGKIEGGYRHNVIADQVVLEGTVRTFTNDARSQAKERLYSIVHHTVHAMGAEAEVGYFEGYPATINTPKWAQHIKDTAQHVLGEKGTPEVNPSLGGEDFSRFLEKIPGAFFWLGTQIEEKEKQMPLHDPRFQLNERALSIGVELMAQIAVDALFTLERGKKEENENRATTI</sequence>
<organism evidence="4 5">
    <name type="scientific">Heyndrickxia oleronia</name>
    <dbReference type="NCBI Taxonomy" id="38875"/>
    <lineage>
        <taxon>Bacteria</taxon>
        <taxon>Bacillati</taxon>
        <taxon>Bacillota</taxon>
        <taxon>Bacilli</taxon>
        <taxon>Bacillales</taxon>
        <taxon>Bacillaceae</taxon>
        <taxon>Heyndrickxia</taxon>
    </lineage>
</organism>
<comment type="caution">
    <text evidence="4">The sequence shown here is derived from an EMBL/GenBank/DDBJ whole genome shotgun (WGS) entry which is preliminary data.</text>
</comment>
<keyword evidence="4" id="KW-0121">Carboxypeptidase</keyword>
<dbReference type="InterPro" id="IPR011650">
    <property type="entry name" value="Peptidase_M20_dimer"/>
</dbReference>
<feature type="domain" description="Peptidase M20 dimerisation" evidence="3">
    <location>
        <begin position="188"/>
        <end position="281"/>
    </location>
</feature>
<proteinExistence type="predicted"/>
<keyword evidence="2" id="KW-0464">Manganese</keyword>
<dbReference type="SUPFAM" id="SSF55031">
    <property type="entry name" value="Bacterial exopeptidase dimerisation domain"/>
    <property type="match status" value="1"/>
</dbReference>
<gene>
    <name evidence="4" type="ORF">BWZ43_09690</name>
</gene>
<feature type="binding site" evidence="2">
    <location>
        <position position="167"/>
    </location>
    <ligand>
        <name>Mn(2+)</name>
        <dbReference type="ChEBI" id="CHEBI:29035"/>
        <label>2</label>
    </ligand>
</feature>
<feature type="binding site" evidence="2">
    <location>
        <position position="366"/>
    </location>
    <ligand>
        <name>Mn(2+)</name>
        <dbReference type="ChEBI" id="CHEBI:29035"/>
        <label>2</label>
    </ligand>
</feature>
<name>A0A8E2I874_9BACI</name>
<dbReference type="EMBL" id="MTLA01000100">
    <property type="protein sequence ID" value="OOP68561.1"/>
    <property type="molecule type" value="Genomic_DNA"/>
</dbReference>
<dbReference type="NCBIfam" id="TIGR01891">
    <property type="entry name" value="amidohydrolases"/>
    <property type="match status" value="1"/>
</dbReference>
<dbReference type="PANTHER" id="PTHR11014:SF63">
    <property type="entry name" value="METALLOPEPTIDASE, PUTATIVE (AFU_ORTHOLOGUE AFUA_6G09600)-RELATED"/>
    <property type="match status" value="1"/>
</dbReference>
<dbReference type="GO" id="GO:0019877">
    <property type="term" value="P:diaminopimelate biosynthetic process"/>
    <property type="evidence" value="ECO:0007669"/>
    <property type="project" value="UniProtKB-ARBA"/>
</dbReference>
<evidence type="ECO:0000256" key="1">
    <source>
        <dbReference type="ARBA" id="ARBA00022801"/>
    </source>
</evidence>
<dbReference type="Pfam" id="PF01546">
    <property type="entry name" value="Peptidase_M20"/>
    <property type="match status" value="1"/>
</dbReference>
<evidence type="ECO:0000313" key="4">
    <source>
        <dbReference type="EMBL" id="OOP68561.1"/>
    </source>
</evidence>
<dbReference type="CDD" id="cd03886">
    <property type="entry name" value="M20_Acy1"/>
    <property type="match status" value="1"/>
</dbReference>
<feature type="binding site" evidence="2">
    <location>
        <position position="105"/>
    </location>
    <ligand>
        <name>Mn(2+)</name>
        <dbReference type="ChEBI" id="CHEBI:29035"/>
        <label>2</label>
    </ligand>
</feature>
<evidence type="ECO:0000313" key="5">
    <source>
        <dbReference type="Proteomes" id="UP000189761"/>
    </source>
</evidence>
<keyword evidence="5" id="KW-1185">Reference proteome</keyword>
<dbReference type="PANTHER" id="PTHR11014">
    <property type="entry name" value="PEPTIDASE M20 FAMILY MEMBER"/>
    <property type="match status" value="1"/>
</dbReference>
<evidence type="ECO:0000259" key="3">
    <source>
        <dbReference type="Pfam" id="PF07687"/>
    </source>
</evidence>
<comment type="cofactor">
    <cofactor evidence="2">
        <name>Mn(2+)</name>
        <dbReference type="ChEBI" id="CHEBI:29035"/>
    </cofactor>
    <text evidence="2">The Mn(2+) ion enhances activity.</text>
</comment>
<dbReference type="Proteomes" id="UP000189761">
    <property type="component" value="Unassembled WGS sequence"/>
</dbReference>
<dbReference type="GO" id="GO:0046872">
    <property type="term" value="F:metal ion binding"/>
    <property type="evidence" value="ECO:0007669"/>
    <property type="project" value="UniProtKB-KW"/>
</dbReference>
<dbReference type="RefSeq" id="WP_078110066.1">
    <property type="nucleotide sequence ID" value="NZ_CP065424.1"/>
</dbReference>
<dbReference type="PIRSF" id="PIRSF005962">
    <property type="entry name" value="Pept_M20D_amidohydro"/>
    <property type="match status" value="1"/>
</dbReference>
<dbReference type="InterPro" id="IPR036264">
    <property type="entry name" value="Bact_exopeptidase_dim_dom"/>
</dbReference>
<feature type="binding site" evidence="2">
    <location>
        <position position="103"/>
    </location>
    <ligand>
        <name>Mn(2+)</name>
        <dbReference type="ChEBI" id="CHEBI:29035"/>
        <label>2</label>
    </ligand>
</feature>
<keyword evidence="2" id="KW-0479">Metal-binding</keyword>
<dbReference type="FunFam" id="3.30.70.360:FF:000001">
    <property type="entry name" value="N-acetyldiaminopimelate deacetylase"/>
    <property type="match status" value="1"/>
</dbReference>
<dbReference type="Gene3D" id="3.40.630.10">
    <property type="entry name" value="Zn peptidases"/>
    <property type="match status" value="1"/>
</dbReference>
<dbReference type="InterPro" id="IPR017439">
    <property type="entry name" value="Amidohydrolase"/>
</dbReference>
<reference evidence="4 5" key="1">
    <citation type="submission" date="2017-01" db="EMBL/GenBank/DDBJ databases">
        <title>Draft genome sequence of Bacillus oleronius.</title>
        <authorList>
            <person name="Allam M."/>
        </authorList>
    </citation>
    <scope>NUCLEOTIDE SEQUENCE [LARGE SCALE GENOMIC DNA]</scope>
    <source>
        <strain evidence="4 5">DSM 9356</strain>
    </source>
</reference>
<dbReference type="AlphaFoldDB" id="A0A8E2I874"/>
<dbReference type="SUPFAM" id="SSF53187">
    <property type="entry name" value="Zn-dependent exopeptidases"/>
    <property type="match status" value="1"/>
</dbReference>
<dbReference type="InterPro" id="IPR002933">
    <property type="entry name" value="Peptidase_M20"/>
</dbReference>
<protein>
    <submittedName>
        <fullName evidence="4">Carboxypeptidase</fullName>
    </submittedName>
</protein>
<accession>A0A8E2I874</accession>
<feature type="binding site" evidence="2">
    <location>
        <position position="139"/>
    </location>
    <ligand>
        <name>Mn(2+)</name>
        <dbReference type="ChEBI" id="CHEBI:29035"/>
        <label>2</label>
    </ligand>
</feature>
<keyword evidence="4" id="KW-0645">Protease</keyword>
<dbReference type="GO" id="GO:0004180">
    <property type="term" value="F:carboxypeptidase activity"/>
    <property type="evidence" value="ECO:0007669"/>
    <property type="project" value="UniProtKB-KW"/>
</dbReference>
<keyword evidence="1" id="KW-0378">Hydrolase</keyword>